<dbReference type="STRING" id="497965.Cyan7822_0476"/>
<dbReference type="EMBL" id="CP002198">
    <property type="protein sequence ID" value="ADN12519.1"/>
    <property type="molecule type" value="Genomic_DNA"/>
</dbReference>
<name>E0U7D2_GLOV7</name>
<evidence type="ECO:0000256" key="1">
    <source>
        <dbReference type="SAM" id="MobiDB-lite"/>
    </source>
</evidence>
<reference evidence="3" key="1">
    <citation type="journal article" date="2011" name="MBio">
        <title>Novel metabolic attributes of the genus Cyanothece, comprising a group of unicellular nitrogen-fixing Cyanobacteria.</title>
        <authorList>
            <person name="Bandyopadhyay A."/>
            <person name="Elvitigala T."/>
            <person name="Welsh E."/>
            <person name="Stockel J."/>
            <person name="Liberton M."/>
            <person name="Min H."/>
            <person name="Sherman L.A."/>
            <person name="Pakrasi H.B."/>
        </authorList>
    </citation>
    <scope>NUCLEOTIDE SEQUENCE [LARGE SCALE GENOMIC DNA]</scope>
    <source>
        <strain evidence="3">PCC 7822</strain>
    </source>
</reference>
<keyword evidence="3" id="KW-1185">Reference proteome</keyword>
<feature type="region of interest" description="Disordered" evidence="1">
    <location>
        <begin position="141"/>
        <end position="254"/>
    </location>
</feature>
<sequence>MSNPVIPIDRHEAQKSGQAIQEAQDSVMTTAATATIALIRQLLKSLKLGQKDVNVEIAINDSVAYKANVKNKELDVKAQTPELSEKQLRYLQEVIKLPPSNQPGVASIPLDQDVQITINGKEVFRLHDGVVENNKLAPTVEKTGVLPSKNVETSTRQGKTSSSPVTSGQKTVQEAKTSSLPVTSGQKTVQEAKTSSLPVTPGQNTTRQGKTSSLPIPSRQKTTTEAKTLPSPVSPKASTSQTAKIPPIPGVQAPKSTVSTQIEQSSVPSVPVEIVTENSPQQGQKGVSLSGEQKQELHKLGVNLDQVQNAVANAPQGNVPIILVLNREIERNVPKSSLKENLKGSIPRFQNAIRDFSRKVSTFLSSAREKLSPAANRGLKQDLQNIAVTNVASKLLDRFGGKTEDGKQVFEGNSFRIERTGRDLTVSAKDGRGTILSLKNGELEGSLTQKDVEKFQAVDRQLDRGKSRQSQAEIG</sequence>
<feature type="compositionally biased region" description="Polar residues" evidence="1">
    <location>
        <begin position="150"/>
        <end position="226"/>
    </location>
</feature>
<dbReference type="AlphaFoldDB" id="E0U7D2"/>
<proteinExistence type="predicted"/>
<organism evidence="2 3">
    <name type="scientific">Gloeothece verrucosa (strain PCC 7822)</name>
    <name type="common">Cyanothece sp. (strain PCC 7822)</name>
    <dbReference type="NCBI Taxonomy" id="497965"/>
    <lineage>
        <taxon>Bacteria</taxon>
        <taxon>Bacillati</taxon>
        <taxon>Cyanobacteriota</taxon>
        <taxon>Cyanophyceae</taxon>
        <taxon>Oscillatoriophycideae</taxon>
        <taxon>Chroococcales</taxon>
        <taxon>Aphanothecaceae</taxon>
        <taxon>Gloeothece</taxon>
        <taxon>Gloeothece verrucosa</taxon>
    </lineage>
</organism>
<dbReference type="KEGG" id="cyj:Cyan7822_0476"/>
<protein>
    <submittedName>
        <fullName evidence="2">Uncharacterized protein</fullName>
    </submittedName>
</protein>
<dbReference type="OrthoDB" id="570032at2"/>
<accession>E0U7D2</accession>
<gene>
    <name evidence="2" type="ordered locus">Cyan7822_0476</name>
</gene>
<dbReference type="Proteomes" id="UP000008206">
    <property type="component" value="Chromosome"/>
</dbReference>
<dbReference type="RefSeq" id="WP_013320629.1">
    <property type="nucleotide sequence ID" value="NC_014501.1"/>
</dbReference>
<evidence type="ECO:0000313" key="2">
    <source>
        <dbReference type="EMBL" id="ADN12519.1"/>
    </source>
</evidence>
<dbReference type="HOGENOM" id="CLU_045510_0_0_3"/>
<evidence type="ECO:0000313" key="3">
    <source>
        <dbReference type="Proteomes" id="UP000008206"/>
    </source>
</evidence>
<dbReference type="eggNOG" id="ENOG502ZDA8">
    <property type="taxonomic scope" value="Bacteria"/>
</dbReference>